<gene>
    <name evidence="2" type="primary">ORF82161</name>
</gene>
<feature type="compositionally biased region" description="Polar residues" evidence="1">
    <location>
        <begin position="1"/>
        <end position="11"/>
    </location>
</feature>
<feature type="compositionally biased region" description="Basic and acidic residues" evidence="1">
    <location>
        <begin position="18"/>
        <end position="29"/>
    </location>
</feature>
<reference evidence="2" key="1">
    <citation type="submission" date="2014-12" db="EMBL/GenBank/DDBJ databases">
        <title>Insight into the proteome of Arion vulgaris.</title>
        <authorList>
            <person name="Aradska J."/>
            <person name="Bulat T."/>
            <person name="Smidak R."/>
            <person name="Sarate P."/>
            <person name="Gangsoo J."/>
            <person name="Sialana F."/>
            <person name="Bilban M."/>
            <person name="Lubec G."/>
        </authorList>
    </citation>
    <scope>NUCLEOTIDE SEQUENCE</scope>
    <source>
        <tissue evidence="2">Skin</tissue>
    </source>
</reference>
<name>A0A0B6ZUT3_9EUPU</name>
<feature type="region of interest" description="Disordered" evidence="1">
    <location>
        <begin position="1"/>
        <end position="29"/>
    </location>
</feature>
<dbReference type="AlphaFoldDB" id="A0A0B6ZUT3"/>
<proteinExistence type="predicted"/>
<evidence type="ECO:0000313" key="2">
    <source>
        <dbReference type="EMBL" id="CEK72379.1"/>
    </source>
</evidence>
<protein>
    <submittedName>
        <fullName evidence="2">Uncharacterized protein</fullName>
    </submittedName>
</protein>
<evidence type="ECO:0000256" key="1">
    <source>
        <dbReference type="SAM" id="MobiDB-lite"/>
    </source>
</evidence>
<dbReference type="EMBL" id="HACG01025514">
    <property type="protein sequence ID" value="CEK72379.1"/>
    <property type="molecule type" value="Transcribed_RNA"/>
</dbReference>
<organism evidence="2">
    <name type="scientific">Arion vulgaris</name>
    <dbReference type="NCBI Taxonomy" id="1028688"/>
    <lineage>
        <taxon>Eukaryota</taxon>
        <taxon>Metazoa</taxon>
        <taxon>Spiralia</taxon>
        <taxon>Lophotrochozoa</taxon>
        <taxon>Mollusca</taxon>
        <taxon>Gastropoda</taxon>
        <taxon>Heterobranchia</taxon>
        <taxon>Euthyneura</taxon>
        <taxon>Panpulmonata</taxon>
        <taxon>Eupulmonata</taxon>
        <taxon>Stylommatophora</taxon>
        <taxon>Helicina</taxon>
        <taxon>Arionoidea</taxon>
        <taxon>Arionidae</taxon>
        <taxon>Arion</taxon>
    </lineage>
</organism>
<accession>A0A0B6ZUT3</accession>
<sequence>MCLKNLGTTANNRRKRSKEKDKMTAKEQEYTEMKSSEGLAIFKAGIGCKCCKVMLVSHECV</sequence>